<keyword evidence="2 3" id="KW-0687">Ribonucleoprotein</keyword>
<evidence type="ECO:0000256" key="1">
    <source>
        <dbReference type="ARBA" id="ARBA00022980"/>
    </source>
</evidence>
<accession>A0A1F7Y309</accession>
<evidence type="ECO:0000313" key="5">
    <source>
        <dbReference type="Proteomes" id="UP000178419"/>
    </source>
</evidence>
<keyword evidence="1 3" id="KW-0689">Ribosomal protein</keyword>
<dbReference type="SUPFAM" id="SSF54565">
    <property type="entry name" value="Ribosomal protein S16"/>
    <property type="match status" value="1"/>
</dbReference>
<dbReference type="GO" id="GO:0015935">
    <property type="term" value="C:small ribosomal subunit"/>
    <property type="evidence" value="ECO:0007669"/>
    <property type="project" value="TreeGrafter"/>
</dbReference>
<dbReference type="NCBIfam" id="TIGR00002">
    <property type="entry name" value="S16"/>
    <property type="match status" value="1"/>
</dbReference>
<dbReference type="Proteomes" id="UP000178419">
    <property type="component" value="Unassembled WGS sequence"/>
</dbReference>
<dbReference type="InterPro" id="IPR000307">
    <property type="entry name" value="Ribosomal_bS16"/>
</dbReference>
<evidence type="ECO:0000313" key="4">
    <source>
        <dbReference type="EMBL" id="OGM21048.1"/>
    </source>
</evidence>
<dbReference type="Gene3D" id="3.30.1320.10">
    <property type="match status" value="1"/>
</dbReference>
<dbReference type="PANTHER" id="PTHR12919">
    <property type="entry name" value="30S RIBOSOMAL PROTEIN S16"/>
    <property type="match status" value="1"/>
</dbReference>
<protein>
    <recommendedName>
        <fullName evidence="3">Small ribosomal subunit protein bS16</fullName>
    </recommendedName>
</protein>
<sequence>MVTIRLSRYGSKNSLFYRIVVVEKKRKQGGKPLDVIGFWNPTNDQKELKLDKLKSWVEKGASVTKAVEALVQKK</sequence>
<dbReference type="PANTHER" id="PTHR12919:SF20">
    <property type="entry name" value="SMALL RIBOSOMAL SUBUNIT PROTEIN BS16M"/>
    <property type="match status" value="1"/>
</dbReference>
<evidence type="ECO:0000256" key="2">
    <source>
        <dbReference type="ARBA" id="ARBA00023274"/>
    </source>
</evidence>
<comment type="caution">
    <text evidence="4">The sequence shown here is derived from an EMBL/GenBank/DDBJ whole genome shotgun (WGS) entry which is preliminary data.</text>
</comment>
<comment type="similarity">
    <text evidence="3">Belongs to the bacterial ribosomal protein bS16 family.</text>
</comment>
<dbReference type="EMBL" id="MGGE01000027">
    <property type="protein sequence ID" value="OGM21048.1"/>
    <property type="molecule type" value="Genomic_DNA"/>
</dbReference>
<evidence type="ECO:0000256" key="3">
    <source>
        <dbReference type="HAMAP-Rule" id="MF_00385"/>
    </source>
</evidence>
<dbReference type="GO" id="GO:0005737">
    <property type="term" value="C:cytoplasm"/>
    <property type="evidence" value="ECO:0007669"/>
    <property type="project" value="UniProtKB-ARBA"/>
</dbReference>
<dbReference type="Pfam" id="PF00886">
    <property type="entry name" value="Ribosomal_S16"/>
    <property type="match status" value="1"/>
</dbReference>
<dbReference type="InterPro" id="IPR023803">
    <property type="entry name" value="Ribosomal_bS16_dom_sf"/>
</dbReference>
<dbReference type="GO" id="GO:0003735">
    <property type="term" value="F:structural constituent of ribosome"/>
    <property type="evidence" value="ECO:0007669"/>
    <property type="project" value="InterPro"/>
</dbReference>
<organism evidence="4 5">
    <name type="scientific">Candidatus Woesebacteria bacterium RIFCSPHIGHO2_01_FULL_38_9</name>
    <dbReference type="NCBI Taxonomy" id="1802492"/>
    <lineage>
        <taxon>Bacteria</taxon>
        <taxon>Candidatus Woeseibacteriota</taxon>
    </lineage>
</organism>
<name>A0A1F7Y309_9BACT</name>
<gene>
    <name evidence="3" type="primary">rpsP</name>
    <name evidence="4" type="ORF">A2714_01805</name>
</gene>
<dbReference type="HAMAP" id="MF_00385">
    <property type="entry name" value="Ribosomal_bS16"/>
    <property type="match status" value="1"/>
</dbReference>
<dbReference type="GO" id="GO:0006412">
    <property type="term" value="P:translation"/>
    <property type="evidence" value="ECO:0007669"/>
    <property type="project" value="UniProtKB-UniRule"/>
</dbReference>
<dbReference type="AlphaFoldDB" id="A0A1F7Y309"/>
<reference evidence="4 5" key="1">
    <citation type="journal article" date="2016" name="Nat. Commun.">
        <title>Thousands of microbial genomes shed light on interconnected biogeochemical processes in an aquifer system.</title>
        <authorList>
            <person name="Anantharaman K."/>
            <person name="Brown C.T."/>
            <person name="Hug L.A."/>
            <person name="Sharon I."/>
            <person name="Castelle C.J."/>
            <person name="Probst A.J."/>
            <person name="Thomas B.C."/>
            <person name="Singh A."/>
            <person name="Wilkins M.J."/>
            <person name="Karaoz U."/>
            <person name="Brodie E.L."/>
            <person name="Williams K.H."/>
            <person name="Hubbard S.S."/>
            <person name="Banfield J.F."/>
        </authorList>
    </citation>
    <scope>NUCLEOTIDE SEQUENCE [LARGE SCALE GENOMIC DNA]</scope>
</reference>
<proteinExistence type="inferred from homology"/>